<proteinExistence type="inferred from homology"/>
<dbReference type="GO" id="GO:0055085">
    <property type="term" value="P:transmembrane transport"/>
    <property type="evidence" value="ECO:0007669"/>
    <property type="project" value="InterPro"/>
</dbReference>
<keyword evidence="12" id="KW-0496">Mitochondrion</keyword>
<evidence type="ECO:0000256" key="6">
    <source>
        <dbReference type="ARBA" id="ARBA00022692"/>
    </source>
</evidence>
<comment type="function">
    <text evidence="1">Mitochondrial transporter that mediates uptake of thiamine pyrophosphate (ThPP) into mitochondria.</text>
</comment>
<feature type="domain" description="EF-hand" evidence="16">
    <location>
        <begin position="101"/>
        <end position="128"/>
    </location>
</feature>
<evidence type="ECO:0000256" key="15">
    <source>
        <dbReference type="SAM" id="MobiDB-lite"/>
    </source>
</evidence>
<evidence type="ECO:0000256" key="4">
    <source>
        <dbReference type="ARBA" id="ARBA00021935"/>
    </source>
</evidence>
<dbReference type="PRINTS" id="PR00926">
    <property type="entry name" value="MITOCARRIER"/>
</dbReference>
<dbReference type="Gene3D" id="1.50.40.10">
    <property type="entry name" value="Mitochondrial carrier domain"/>
    <property type="match status" value="1"/>
</dbReference>
<dbReference type="PROSITE" id="PS00018">
    <property type="entry name" value="EF_HAND_1"/>
    <property type="match status" value="2"/>
</dbReference>
<keyword evidence="6 14" id="KW-0812">Transmembrane</keyword>
<feature type="repeat" description="Solcar" evidence="14">
    <location>
        <begin position="441"/>
        <end position="530"/>
    </location>
</feature>
<name>A0AAE0M104_9PEZI</name>
<evidence type="ECO:0000256" key="10">
    <source>
        <dbReference type="ARBA" id="ARBA00022837"/>
    </source>
</evidence>
<dbReference type="PROSITE" id="PS50920">
    <property type="entry name" value="SOLCAR"/>
    <property type="match status" value="3"/>
</dbReference>
<dbReference type="Pfam" id="PF00153">
    <property type="entry name" value="Mito_carr"/>
    <property type="match status" value="3"/>
</dbReference>
<protein>
    <recommendedName>
        <fullName evidence="4">Mitochondrial thiamine pyrophosphate carrier 1</fullName>
    </recommendedName>
</protein>
<evidence type="ECO:0000313" key="18">
    <source>
        <dbReference type="Proteomes" id="UP001283341"/>
    </source>
</evidence>
<dbReference type="SUPFAM" id="SSF47473">
    <property type="entry name" value="EF-hand"/>
    <property type="match status" value="1"/>
</dbReference>
<evidence type="ECO:0000256" key="11">
    <source>
        <dbReference type="ARBA" id="ARBA00022989"/>
    </source>
</evidence>
<dbReference type="InterPro" id="IPR023395">
    <property type="entry name" value="MCP_dom_sf"/>
</dbReference>
<dbReference type="PANTHER" id="PTHR24089">
    <property type="entry name" value="SOLUTE CARRIER FAMILY 25"/>
    <property type="match status" value="1"/>
</dbReference>
<keyword evidence="13 14" id="KW-0472">Membrane</keyword>
<keyword evidence="9" id="KW-0999">Mitochondrion inner membrane</keyword>
<dbReference type="Pfam" id="PF13499">
    <property type="entry name" value="EF-hand_7"/>
    <property type="match status" value="2"/>
</dbReference>
<comment type="subcellular location">
    <subcellularLocation>
        <location evidence="2">Mitochondrion inner membrane</location>
        <topology evidence="2">Multi-pass membrane protein</topology>
    </subcellularLocation>
</comment>
<dbReference type="AlphaFoldDB" id="A0AAE0M104"/>
<evidence type="ECO:0000313" key="17">
    <source>
        <dbReference type="EMBL" id="KAK3314898.1"/>
    </source>
</evidence>
<dbReference type="InterPro" id="IPR002067">
    <property type="entry name" value="MCP"/>
</dbReference>
<feature type="region of interest" description="Disordered" evidence="15">
    <location>
        <begin position="224"/>
        <end position="257"/>
    </location>
</feature>
<dbReference type="CDD" id="cd00051">
    <property type="entry name" value="EFh"/>
    <property type="match status" value="1"/>
</dbReference>
<reference evidence="17" key="2">
    <citation type="submission" date="2023-06" db="EMBL/GenBank/DDBJ databases">
        <authorList>
            <consortium name="Lawrence Berkeley National Laboratory"/>
            <person name="Haridas S."/>
            <person name="Hensen N."/>
            <person name="Bonometti L."/>
            <person name="Westerberg I."/>
            <person name="Brannstrom I.O."/>
            <person name="Guillou S."/>
            <person name="Cros-Aarteil S."/>
            <person name="Calhoun S."/>
            <person name="Kuo A."/>
            <person name="Mondo S."/>
            <person name="Pangilinan J."/>
            <person name="Riley R."/>
            <person name="Labutti K."/>
            <person name="Andreopoulos B."/>
            <person name="Lipzen A."/>
            <person name="Chen C."/>
            <person name="Yanf M."/>
            <person name="Daum C."/>
            <person name="Ng V."/>
            <person name="Clum A."/>
            <person name="Steindorff A."/>
            <person name="Ohm R."/>
            <person name="Martin F."/>
            <person name="Silar P."/>
            <person name="Natvig D."/>
            <person name="Lalanne C."/>
            <person name="Gautier V."/>
            <person name="Ament-Velasquez S.L."/>
            <person name="Kruys A."/>
            <person name="Hutchinson M.I."/>
            <person name="Powell A.J."/>
            <person name="Barry K."/>
            <person name="Miller A.N."/>
            <person name="Grigoriev I.V."/>
            <person name="Debuchy R."/>
            <person name="Gladieux P."/>
            <person name="Thoren M.H."/>
            <person name="Johannesson H."/>
        </authorList>
    </citation>
    <scope>NUCLEOTIDE SEQUENCE</scope>
    <source>
        <strain evidence="17">CBS 118394</strain>
    </source>
</reference>
<evidence type="ECO:0000256" key="8">
    <source>
        <dbReference type="ARBA" id="ARBA00022737"/>
    </source>
</evidence>
<dbReference type="GO" id="GO:0005509">
    <property type="term" value="F:calcium ion binding"/>
    <property type="evidence" value="ECO:0007669"/>
    <property type="project" value="InterPro"/>
</dbReference>
<evidence type="ECO:0000256" key="12">
    <source>
        <dbReference type="ARBA" id="ARBA00023128"/>
    </source>
</evidence>
<dbReference type="InterPro" id="IPR018108">
    <property type="entry name" value="MCP_transmembrane"/>
</dbReference>
<feature type="repeat" description="Solcar" evidence="14">
    <location>
        <begin position="548"/>
        <end position="637"/>
    </location>
</feature>
<accession>A0AAE0M104</accession>
<dbReference type="EMBL" id="JAUEDM010000006">
    <property type="protein sequence ID" value="KAK3314898.1"/>
    <property type="molecule type" value="Genomic_DNA"/>
</dbReference>
<evidence type="ECO:0000256" key="13">
    <source>
        <dbReference type="ARBA" id="ARBA00023136"/>
    </source>
</evidence>
<feature type="compositionally biased region" description="Low complexity" evidence="15">
    <location>
        <begin position="226"/>
        <end position="243"/>
    </location>
</feature>
<evidence type="ECO:0000256" key="2">
    <source>
        <dbReference type="ARBA" id="ARBA00004448"/>
    </source>
</evidence>
<evidence type="ECO:0000256" key="14">
    <source>
        <dbReference type="PROSITE-ProRule" id="PRU00282"/>
    </source>
</evidence>
<dbReference type="GO" id="GO:0005743">
    <property type="term" value="C:mitochondrial inner membrane"/>
    <property type="evidence" value="ECO:0007669"/>
    <property type="project" value="UniProtKB-SubCell"/>
</dbReference>
<evidence type="ECO:0000256" key="1">
    <source>
        <dbReference type="ARBA" id="ARBA00002238"/>
    </source>
</evidence>
<keyword evidence="7" id="KW-0479">Metal-binding</keyword>
<keyword evidence="5" id="KW-0813">Transport</keyword>
<evidence type="ECO:0000256" key="9">
    <source>
        <dbReference type="ARBA" id="ARBA00022792"/>
    </source>
</evidence>
<keyword evidence="11" id="KW-1133">Transmembrane helix</keyword>
<reference evidence="17" key="1">
    <citation type="journal article" date="2023" name="Mol. Phylogenet. Evol.">
        <title>Genome-scale phylogeny and comparative genomics of the fungal order Sordariales.</title>
        <authorList>
            <person name="Hensen N."/>
            <person name="Bonometti L."/>
            <person name="Westerberg I."/>
            <person name="Brannstrom I.O."/>
            <person name="Guillou S."/>
            <person name="Cros-Aarteil S."/>
            <person name="Calhoun S."/>
            <person name="Haridas S."/>
            <person name="Kuo A."/>
            <person name="Mondo S."/>
            <person name="Pangilinan J."/>
            <person name="Riley R."/>
            <person name="LaButti K."/>
            <person name="Andreopoulos B."/>
            <person name="Lipzen A."/>
            <person name="Chen C."/>
            <person name="Yan M."/>
            <person name="Daum C."/>
            <person name="Ng V."/>
            <person name="Clum A."/>
            <person name="Steindorff A."/>
            <person name="Ohm R.A."/>
            <person name="Martin F."/>
            <person name="Silar P."/>
            <person name="Natvig D.O."/>
            <person name="Lalanne C."/>
            <person name="Gautier V."/>
            <person name="Ament-Velasquez S.L."/>
            <person name="Kruys A."/>
            <person name="Hutchinson M.I."/>
            <person name="Powell A.J."/>
            <person name="Barry K."/>
            <person name="Miller A.N."/>
            <person name="Grigoriev I.V."/>
            <person name="Debuchy R."/>
            <person name="Gladieux P."/>
            <person name="Hiltunen Thoren M."/>
            <person name="Johannesson H."/>
        </authorList>
    </citation>
    <scope>NUCLEOTIDE SEQUENCE</scope>
    <source>
        <strain evidence="17">CBS 118394</strain>
    </source>
</reference>
<evidence type="ECO:0000256" key="3">
    <source>
        <dbReference type="ARBA" id="ARBA00006375"/>
    </source>
</evidence>
<dbReference type="PROSITE" id="PS50222">
    <property type="entry name" value="EF_HAND_2"/>
    <property type="match status" value="3"/>
</dbReference>
<dbReference type="InterPro" id="IPR011992">
    <property type="entry name" value="EF-hand-dom_pair"/>
</dbReference>
<sequence length="641" mass="69536">MAESQNQRDARVEELWRKLDPAGHGELDWKGLQRGLKKIDHLRCVIYPSLLTSCLICVAMKNADDMLKQIIKIVDTNGDGKIQYEEFRVFVETAERELFMLFRSIDRNEDGRIKKDDLHAAFKRAGLSVPMRRLSGFFDEIDMNNDGYISFDEWRDFLLFMPAHHHDGSSLATALSFYSSIVTVSAEGDSVVSDETLEGLGTTGFLLQSLFGSLLKLANPESPYYSQVPPASSPTSPSDSTQSLGSSGQEADASANKKNVKMAASAASISSPYSFSPAAAGLDRQANATGRSLEGAEQRDTWDISTTEEAEEEAVKITLTDLLPEPGYFLAGAVSGGVSRTATAPLDRLKVFLLVNTKASTTVAAEAVKHGHPIVAIRNAGGPIAEAIATLWKAGGIRTFFAGNGLNVVKIMPESAIRFGSYEASKRFLAAYEGHGDPTQISTVSKFVAGGMGGMTAQFCVYPIDTLKFRLQCETVEGGLKGNALLFKTARTMWAEGGLRAAYRGLGLGLVGMFPYSAIDIGTFEALKKYYTRTKARYMGVHEEDAQPGNVATAILGASSGALGASVVYPLNVLRTRLQTQGTAMHPPTYTGMMDVARKTVQNEGFRGLYKGLTPNLLKVAPALSITWVCYENMKRFLDLH</sequence>
<comment type="caution">
    <text evidence="17">The sequence shown here is derived from an EMBL/GenBank/DDBJ whole genome shotgun (WGS) entry which is preliminary data.</text>
</comment>
<keyword evidence="8" id="KW-0677">Repeat</keyword>
<keyword evidence="10" id="KW-0106">Calcium</keyword>
<organism evidence="17 18">
    <name type="scientific">Apodospora peruviana</name>
    <dbReference type="NCBI Taxonomy" id="516989"/>
    <lineage>
        <taxon>Eukaryota</taxon>
        <taxon>Fungi</taxon>
        <taxon>Dikarya</taxon>
        <taxon>Ascomycota</taxon>
        <taxon>Pezizomycotina</taxon>
        <taxon>Sordariomycetes</taxon>
        <taxon>Sordariomycetidae</taxon>
        <taxon>Sordariales</taxon>
        <taxon>Lasiosphaeriaceae</taxon>
        <taxon>Apodospora</taxon>
    </lineage>
</organism>
<dbReference type="SMART" id="SM00054">
    <property type="entry name" value="EFh"/>
    <property type="match status" value="4"/>
</dbReference>
<comment type="similarity">
    <text evidence="3">Belongs to the mitochondrial carrier (TC 2.A.29) family.</text>
</comment>
<evidence type="ECO:0000259" key="16">
    <source>
        <dbReference type="PROSITE" id="PS50222"/>
    </source>
</evidence>
<feature type="domain" description="EF-hand" evidence="16">
    <location>
        <begin position="62"/>
        <end position="97"/>
    </location>
</feature>
<keyword evidence="18" id="KW-1185">Reference proteome</keyword>
<evidence type="ECO:0000256" key="7">
    <source>
        <dbReference type="ARBA" id="ARBA00022723"/>
    </source>
</evidence>
<dbReference type="FunFam" id="1.50.40.10:FF:000016">
    <property type="entry name" value="Solute carrier family 25 member 23"/>
    <property type="match status" value="1"/>
</dbReference>
<feature type="repeat" description="Solcar" evidence="14">
    <location>
        <begin position="323"/>
        <end position="428"/>
    </location>
</feature>
<feature type="domain" description="EF-hand" evidence="16">
    <location>
        <begin position="129"/>
        <end position="164"/>
    </location>
</feature>
<dbReference type="SUPFAM" id="SSF103506">
    <property type="entry name" value="Mitochondrial carrier"/>
    <property type="match status" value="1"/>
</dbReference>
<dbReference type="Proteomes" id="UP001283341">
    <property type="component" value="Unassembled WGS sequence"/>
</dbReference>
<gene>
    <name evidence="17" type="ORF">B0H66DRAFT_481894</name>
</gene>
<evidence type="ECO:0000256" key="5">
    <source>
        <dbReference type="ARBA" id="ARBA00022448"/>
    </source>
</evidence>
<dbReference type="InterPro" id="IPR002048">
    <property type="entry name" value="EF_hand_dom"/>
</dbReference>
<dbReference type="InterPro" id="IPR018247">
    <property type="entry name" value="EF_Hand_1_Ca_BS"/>
</dbReference>
<dbReference type="Gene3D" id="1.10.238.10">
    <property type="entry name" value="EF-hand"/>
    <property type="match status" value="1"/>
</dbReference>